<feature type="compositionally biased region" description="Polar residues" evidence="1">
    <location>
        <begin position="22"/>
        <end position="31"/>
    </location>
</feature>
<dbReference type="OrthoDB" id="1725909at2759"/>
<proteinExistence type="predicted"/>
<feature type="region of interest" description="Disordered" evidence="1">
    <location>
        <begin position="181"/>
        <end position="205"/>
    </location>
</feature>
<feature type="compositionally biased region" description="Polar residues" evidence="1">
    <location>
        <begin position="1"/>
        <end position="13"/>
    </location>
</feature>
<gene>
    <name evidence="2" type="ORF">ZOSMA_10G00350</name>
</gene>
<reference evidence="3" key="1">
    <citation type="journal article" date="2016" name="Nature">
        <title>The genome of the seagrass Zostera marina reveals angiosperm adaptation to the sea.</title>
        <authorList>
            <person name="Olsen J.L."/>
            <person name="Rouze P."/>
            <person name="Verhelst B."/>
            <person name="Lin Y.-C."/>
            <person name="Bayer T."/>
            <person name="Collen J."/>
            <person name="Dattolo E."/>
            <person name="De Paoli E."/>
            <person name="Dittami S."/>
            <person name="Maumus F."/>
            <person name="Michel G."/>
            <person name="Kersting A."/>
            <person name="Lauritano C."/>
            <person name="Lohaus R."/>
            <person name="Toepel M."/>
            <person name="Tonon T."/>
            <person name="Vanneste K."/>
            <person name="Amirebrahimi M."/>
            <person name="Brakel J."/>
            <person name="Bostroem C."/>
            <person name="Chovatia M."/>
            <person name="Grimwood J."/>
            <person name="Jenkins J.W."/>
            <person name="Jueterbock A."/>
            <person name="Mraz A."/>
            <person name="Stam W.T."/>
            <person name="Tice H."/>
            <person name="Bornberg-Bauer E."/>
            <person name="Green P.J."/>
            <person name="Pearson G.A."/>
            <person name="Procaccini G."/>
            <person name="Duarte C.M."/>
            <person name="Schmutz J."/>
            <person name="Reusch T.B.H."/>
            <person name="Van de Peer Y."/>
        </authorList>
    </citation>
    <scope>NUCLEOTIDE SEQUENCE [LARGE SCALE GENOMIC DNA]</scope>
    <source>
        <strain evidence="3">cv. Finnish</strain>
    </source>
</reference>
<sequence>MASSRTMRSTVPVFSSEIRRSMSPNGRLSDSANHRRFSSSSAFFSSPSSSFGAPSSSSSLFQNRSNSPGRVNLQSATTSPSVRFAVGTPTKERHIARRNGDHNHNSGSLQQAHKKRTCMCSPTTHPGSFRCALHKNSGVHQRSVSTSTHRRSEMANLLTRPGTGTLDGSDLMKRVLAAMIRPSSHQQRRRSSFQPRPSRLSTMSS</sequence>
<dbReference type="AlphaFoldDB" id="A0A0K9Q5H9"/>
<dbReference type="OMA" id="FTHNRST"/>
<name>A0A0K9Q5H9_ZOSMR</name>
<dbReference type="EMBL" id="LFYR01000113">
    <property type="protein sequence ID" value="KMZ75767.1"/>
    <property type="molecule type" value="Genomic_DNA"/>
</dbReference>
<feature type="compositionally biased region" description="Polar residues" evidence="1">
    <location>
        <begin position="60"/>
        <end position="79"/>
    </location>
</feature>
<evidence type="ECO:0000313" key="2">
    <source>
        <dbReference type="EMBL" id="KMZ75767.1"/>
    </source>
</evidence>
<evidence type="ECO:0000256" key="1">
    <source>
        <dbReference type="SAM" id="MobiDB-lite"/>
    </source>
</evidence>
<organism evidence="2 3">
    <name type="scientific">Zostera marina</name>
    <name type="common">Eelgrass</name>
    <dbReference type="NCBI Taxonomy" id="29655"/>
    <lineage>
        <taxon>Eukaryota</taxon>
        <taxon>Viridiplantae</taxon>
        <taxon>Streptophyta</taxon>
        <taxon>Embryophyta</taxon>
        <taxon>Tracheophyta</taxon>
        <taxon>Spermatophyta</taxon>
        <taxon>Magnoliopsida</taxon>
        <taxon>Liliopsida</taxon>
        <taxon>Zosteraceae</taxon>
        <taxon>Zostera</taxon>
    </lineage>
</organism>
<feature type="region of interest" description="Disordered" evidence="1">
    <location>
        <begin position="1"/>
        <end position="79"/>
    </location>
</feature>
<comment type="caution">
    <text evidence="2">The sequence shown here is derived from an EMBL/GenBank/DDBJ whole genome shotgun (WGS) entry which is preliminary data.</text>
</comment>
<evidence type="ECO:0000313" key="3">
    <source>
        <dbReference type="Proteomes" id="UP000036987"/>
    </source>
</evidence>
<evidence type="ECO:0008006" key="4">
    <source>
        <dbReference type="Google" id="ProtNLM"/>
    </source>
</evidence>
<keyword evidence="3" id="KW-1185">Reference proteome</keyword>
<accession>A0A0K9Q5H9</accession>
<protein>
    <recommendedName>
        <fullName evidence="4">Serine-rich protein-like protein</fullName>
    </recommendedName>
</protein>
<dbReference type="Proteomes" id="UP000036987">
    <property type="component" value="Unassembled WGS sequence"/>
</dbReference>
<feature type="compositionally biased region" description="Low complexity" evidence="1">
    <location>
        <begin position="192"/>
        <end position="205"/>
    </location>
</feature>
<feature type="compositionally biased region" description="Low complexity" evidence="1">
    <location>
        <begin position="38"/>
        <end position="59"/>
    </location>
</feature>
<dbReference type="PANTHER" id="PTHR33132:SF135">
    <property type="entry name" value="OS02G0799700 PROTEIN"/>
    <property type="match status" value="1"/>
</dbReference>
<dbReference type="PANTHER" id="PTHR33132">
    <property type="entry name" value="OSJNBB0118P14.9 PROTEIN"/>
    <property type="match status" value="1"/>
</dbReference>